<proteinExistence type="predicted"/>
<feature type="transmembrane region" description="Helical" evidence="1">
    <location>
        <begin position="7"/>
        <end position="27"/>
    </location>
</feature>
<dbReference type="Proteomes" id="UP001327225">
    <property type="component" value="Chromosome"/>
</dbReference>
<accession>A0ABZ0ZP08</accession>
<protein>
    <recommendedName>
        <fullName evidence="4">Multidrug transporter</fullName>
    </recommendedName>
</protein>
<gene>
    <name evidence="2" type="ORF">SHK19_19045</name>
</gene>
<name>A0ABZ0ZP08_9ACTN</name>
<feature type="transmembrane region" description="Helical" evidence="1">
    <location>
        <begin position="198"/>
        <end position="216"/>
    </location>
</feature>
<feature type="transmembrane region" description="Helical" evidence="1">
    <location>
        <begin position="156"/>
        <end position="178"/>
    </location>
</feature>
<keyword evidence="1" id="KW-0812">Transmembrane</keyword>
<feature type="transmembrane region" description="Helical" evidence="1">
    <location>
        <begin position="82"/>
        <end position="101"/>
    </location>
</feature>
<reference evidence="3" key="1">
    <citation type="submission" date="2023-12" db="EMBL/GenBank/DDBJ databases">
        <title>Novel species in genus Nocardioides.</title>
        <authorList>
            <person name="Zhou H."/>
        </authorList>
    </citation>
    <scope>NUCLEOTIDE SEQUENCE [LARGE SCALE GENOMIC DNA]</scope>
    <source>
        <strain evidence="3">HM61</strain>
    </source>
</reference>
<feature type="transmembrane region" description="Helical" evidence="1">
    <location>
        <begin position="51"/>
        <end position="70"/>
    </location>
</feature>
<feature type="transmembrane region" description="Helical" evidence="1">
    <location>
        <begin position="121"/>
        <end position="144"/>
    </location>
</feature>
<dbReference type="RefSeq" id="WP_322454828.1">
    <property type="nucleotide sequence ID" value="NZ_CP141059.1"/>
</dbReference>
<dbReference type="EMBL" id="CP141059">
    <property type="protein sequence ID" value="WQQ26049.1"/>
    <property type="molecule type" value="Genomic_DNA"/>
</dbReference>
<organism evidence="2 3">
    <name type="scientific">Nocardioides bizhenqiangii</name>
    <dbReference type="NCBI Taxonomy" id="3095076"/>
    <lineage>
        <taxon>Bacteria</taxon>
        <taxon>Bacillati</taxon>
        <taxon>Actinomycetota</taxon>
        <taxon>Actinomycetes</taxon>
        <taxon>Propionibacteriales</taxon>
        <taxon>Nocardioidaceae</taxon>
        <taxon>Nocardioides</taxon>
    </lineage>
</organism>
<evidence type="ECO:0000256" key="1">
    <source>
        <dbReference type="SAM" id="Phobius"/>
    </source>
</evidence>
<evidence type="ECO:0008006" key="4">
    <source>
        <dbReference type="Google" id="ProtNLM"/>
    </source>
</evidence>
<evidence type="ECO:0000313" key="2">
    <source>
        <dbReference type="EMBL" id="WQQ26049.1"/>
    </source>
</evidence>
<sequence>MLSIPLLRWLWGAAAVLVVGHLLTLYLEHEHGVSRAHSVPRQFDLNGEGNLAAWFQSSLLLTCALLTLALASHYRGQGAPLAHRWVALSGLFGLMAIDETAQLHDMFTGPLRRGLEIDFGIFYFAWLLPAVGFLAICAWYFAPVAFSLPAAIYRRLFLAFAVYFGGAVLVEMISGFAAENGRQSTPYHLVLTVEESCEIAGILLVVTALLTMVRMVQPQTTVSLLDGGTVRIAPAASVSSEARAERLP</sequence>
<keyword evidence="1" id="KW-1133">Transmembrane helix</keyword>
<keyword evidence="3" id="KW-1185">Reference proteome</keyword>
<keyword evidence="1" id="KW-0472">Membrane</keyword>
<evidence type="ECO:0000313" key="3">
    <source>
        <dbReference type="Proteomes" id="UP001327225"/>
    </source>
</evidence>